<dbReference type="HOGENOM" id="CLU_169443_0_0_10"/>
<gene>
    <name evidence="1" type="ORF">HMPREF1061_02552</name>
</gene>
<sequence length="115" mass="13097">MAETVCIFPLTKGFIALYGYSVIFKTLSPLGDSKLCFRLTKTGRFNGEYTDKPLLISSSSVAFYISNYNSFEITKQIEPNVVSLSVYFMSESLVCYVAKFVFIMKKSAYENKIFR</sequence>
<evidence type="ECO:0000313" key="2">
    <source>
        <dbReference type="Proteomes" id="UP000002965"/>
    </source>
</evidence>
<organism evidence="1 2">
    <name type="scientific">Bacteroides caccae CL03T12C61</name>
    <dbReference type="NCBI Taxonomy" id="997873"/>
    <lineage>
        <taxon>Bacteria</taxon>
        <taxon>Pseudomonadati</taxon>
        <taxon>Bacteroidota</taxon>
        <taxon>Bacteroidia</taxon>
        <taxon>Bacteroidales</taxon>
        <taxon>Bacteroidaceae</taxon>
        <taxon>Bacteroides</taxon>
    </lineage>
</organism>
<accession>I8V0Y3</accession>
<name>I8V0Y3_9BACE</name>
<keyword evidence="2" id="KW-1185">Reference proteome</keyword>
<comment type="caution">
    <text evidence="1">The sequence shown here is derived from an EMBL/GenBank/DDBJ whole genome shotgun (WGS) entry which is preliminary data.</text>
</comment>
<proteinExistence type="predicted"/>
<evidence type="ECO:0000313" key="1">
    <source>
        <dbReference type="EMBL" id="EIY20105.1"/>
    </source>
</evidence>
<dbReference type="AlphaFoldDB" id="I8V0Y3"/>
<reference evidence="1 2" key="1">
    <citation type="submission" date="2012-02" db="EMBL/GenBank/DDBJ databases">
        <title>The Genome Sequence of Bacteroides caccae CL03T12C61.</title>
        <authorList>
            <consortium name="The Broad Institute Genome Sequencing Platform"/>
            <person name="Earl A."/>
            <person name="Ward D."/>
            <person name="Feldgarden M."/>
            <person name="Gevers D."/>
            <person name="Zitomersky N.L."/>
            <person name="Coyne M.J."/>
            <person name="Comstock L.E."/>
            <person name="Young S.K."/>
            <person name="Zeng Q."/>
            <person name="Gargeya S."/>
            <person name="Fitzgerald M."/>
            <person name="Haas B."/>
            <person name="Abouelleil A."/>
            <person name="Alvarado L."/>
            <person name="Arachchi H.M."/>
            <person name="Berlin A."/>
            <person name="Chapman S.B."/>
            <person name="Gearin G."/>
            <person name="Goldberg J."/>
            <person name="Griggs A."/>
            <person name="Gujja S."/>
            <person name="Hansen M."/>
            <person name="Heiman D."/>
            <person name="Howarth C."/>
            <person name="Larimer J."/>
            <person name="Lui A."/>
            <person name="MacDonald P.J.P."/>
            <person name="McCowen C."/>
            <person name="Montmayeur A."/>
            <person name="Murphy C."/>
            <person name="Neiman D."/>
            <person name="Pearson M."/>
            <person name="Priest M."/>
            <person name="Roberts A."/>
            <person name="Saif S."/>
            <person name="Shea T."/>
            <person name="Sisk P."/>
            <person name="Stolte C."/>
            <person name="Sykes S."/>
            <person name="Wortman J."/>
            <person name="Nusbaum C."/>
            <person name="Birren B."/>
        </authorList>
    </citation>
    <scope>NUCLEOTIDE SEQUENCE [LARGE SCALE GENOMIC DNA]</scope>
    <source>
        <strain evidence="1 2">CL03T12C61</strain>
    </source>
</reference>
<dbReference type="EMBL" id="AGXF01000008">
    <property type="protein sequence ID" value="EIY20105.1"/>
    <property type="molecule type" value="Genomic_DNA"/>
</dbReference>
<protein>
    <submittedName>
        <fullName evidence="1">Uncharacterized protein</fullName>
    </submittedName>
</protein>
<dbReference type="Proteomes" id="UP000002965">
    <property type="component" value="Unassembled WGS sequence"/>
</dbReference>